<evidence type="ECO:0000259" key="1">
    <source>
        <dbReference type="Pfam" id="PF12695"/>
    </source>
</evidence>
<dbReference type="Gene3D" id="3.40.50.1820">
    <property type="entry name" value="alpha/beta hydrolase"/>
    <property type="match status" value="1"/>
</dbReference>
<reference evidence="2 3" key="1">
    <citation type="submission" date="2016-01" db="EMBL/GenBank/DDBJ databases">
        <title>Molecular Mechanisms for transfer of large genomic segments between Enterococcus faecium strains.</title>
        <authorList>
            <person name="Garcia-Solache M.A."/>
            <person name="Lebreton F."/>
            <person name="Mclaughlin R.E."/>
            <person name="Whiteaker J.D."/>
            <person name="Gilmore M.S."/>
            <person name="Rice L.B."/>
        </authorList>
    </citation>
    <scope>NUCLEOTIDE SEQUENCE [LARGE SCALE GENOMIC DNA]</scope>
    <source>
        <strain evidence="2 3">D344RRF x C68</strain>
    </source>
</reference>
<name>A0A132P2S3_ENTFC</name>
<dbReference type="SUPFAM" id="SSF53474">
    <property type="entry name" value="alpha/beta-Hydrolases"/>
    <property type="match status" value="1"/>
</dbReference>
<feature type="domain" description="Alpha/beta hydrolase fold-5" evidence="1">
    <location>
        <begin position="66"/>
        <end position="230"/>
    </location>
</feature>
<organism evidence="2 3">
    <name type="scientific">Enterococcus faecium</name>
    <name type="common">Streptococcus faecium</name>
    <dbReference type="NCBI Taxonomy" id="1352"/>
    <lineage>
        <taxon>Bacteria</taxon>
        <taxon>Bacillati</taxon>
        <taxon>Bacillota</taxon>
        <taxon>Bacilli</taxon>
        <taxon>Lactobacillales</taxon>
        <taxon>Enterococcaceae</taxon>
        <taxon>Enterococcus</taxon>
    </lineage>
</organism>
<accession>A0A132P2S3</accession>
<dbReference type="InterPro" id="IPR029059">
    <property type="entry name" value="AB_hydrolase_5"/>
</dbReference>
<dbReference type="GO" id="GO:0016787">
    <property type="term" value="F:hydrolase activity"/>
    <property type="evidence" value="ECO:0007669"/>
    <property type="project" value="InterPro"/>
</dbReference>
<dbReference type="EMBL" id="LRHK01000005">
    <property type="protein sequence ID" value="KWX16621.1"/>
    <property type="molecule type" value="Genomic_DNA"/>
</dbReference>
<evidence type="ECO:0000313" key="3">
    <source>
        <dbReference type="Proteomes" id="UP000070452"/>
    </source>
</evidence>
<dbReference type="InterPro" id="IPR029058">
    <property type="entry name" value="AB_hydrolase_fold"/>
</dbReference>
<dbReference type="AlphaFoldDB" id="A0A132P2S3"/>
<dbReference type="Pfam" id="PF12695">
    <property type="entry name" value="Abhydrolase_5"/>
    <property type="match status" value="1"/>
</dbReference>
<dbReference type="RefSeq" id="WP_002298138.1">
    <property type="nucleotide sequence ID" value="NZ_AP027221.1"/>
</dbReference>
<sequence length="245" mass="27052">MKIFRRILIGLVIILGLLGGAGYYYIQQNTYEPSSEAQVLVKEGKNKEDYLFFEGEKKNHGNSPLLIFYPGALVEPESYSIWAQDLAKNGFSVAIVKMPLDLAVMGGNKADKVKEDFPNSDYVIGGHSLGGVMASRYVNKNHSDKHLKGVFFMASYPDKKGTLTESAVPVLSITATKDKVLNQEAYQEAKQYLPERTEYVSINGGNHGGFGSYGEQKGDGEAEISNADQQTVIVNTLENWLKKLK</sequence>
<dbReference type="Proteomes" id="UP000070452">
    <property type="component" value="Unassembled WGS sequence"/>
</dbReference>
<protein>
    <submittedName>
        <fullName evidence="2">Carboxymethylenebutenolidase</fullName>
    </submittedName>
</protein>
<comment type="caution">
    <text evidence="2">The sequence shown here is derived from an EMBL/GenBank/DDBJ whole genome shotgun (WGS) entry which is preliminary data.</text>
</comment>
<evidence type="ECO:0000313" key="2">
    <source>
        <dbReference type="EMBL" id="KWX16621.1"/>
    </source>
</evidence>
<proteinExistence type="predicted"/>
<gene>
    <name evidence="2" type="ORF">AWT83_13965</name>
</gene>
<dbReference type="GeneID" id="66454027"/>